<dbReference type="Pfam" id="PF01522">
    <property type="entry name" value="Polysacc_deac_1"/>
    <property type="match status" value="1"/>
</dbReference>
<protein>
    <recommendedName>
        <fullName evidence="20">chitin deacetylase</fullName>
        <ecNumber evidence="20">3.5.1.41</ecNumber>
    </recommendedName>
</protein>
<dbReference type="GO" id="GO:0046872">
    <property type="term" value="F:metal ion binding"/>
    <property type="evidence" value="ECO:0007669"/>
    <property type="project" value="UniProtKB-KW"/>
</dbReference>
<keyword evidence="11" id="KW-0378">Hydrolase</keyword>
<dbReference type="InterPro" id="IPR011330">
    <property type="entry name" value="Glyco_hydro/deAcase_b/a-brl"/>
</dbReference>
<dbReference type="EC" id="3.5.1.41" evidence="20"/>
<keyword evidence="19" id="KW-0624">Polysaccharide degradation</keyword>
<dbReference type="GO" id="GO:0006032">
    <property type="term" value="P:chitin catabolic process"/>
    <property type="evidence" value="ECO:0007669"/>
    <property type="project" value="UniProtKB-KW"/>
</dbReference>
<evidence type="ECO:0000256" key="14">
    <source>
        <dbReference type="ARBA" id="ARBA00023180"/>
    </source>
</evidence>
<keyword evidence="7" id="KW-0964">Secreted</keyword>
<evidence type="ECO:0000259" key="23">
    <source>
        <dbReference type="PROSITE" id="PS51677"/>
    </source>
</evidence>
<dbReference type="EMBL" id="LGAV01000005">
    <property type="protein sequence ID" value="KOS13829.1"/>
    <property type="molecule type" value="Genomic_DNA"/>
</dbReference>
<dbReference type="PANTHER" id="PTHR10587">
    <property type="entry name" value="GLYCOSYL TRANSFERASE-RELATED"/>
    <property type="match status" value="1"/>
</dbReference>
<keyword evidence="13" id="KW-0472">Membrane</keyword>
<keyword evidence="17" id="KW-0449">Lipoprotein</keyword>
<comment type="caution">
    <text evidence="24">The sequence shown here is derived from an EMBL/GenBank/DDBJ whole genome shotgun (WGS) entry which is preliminary data.</text>
</comment>
<reference evidence="24 25" key="1">
    <citation type="submission" date="2015-07" db="EMBL/GenBank/DDBJ databases">
        <title>Draft Genome Sequence of Malassezia furfur CBS1878 and Malassezia pachydermatis CBS1879.</title>
        <authorList>
            <person name="Triana S."/>
            <person name="Ohm R."/>
            <person name="Gonzalez A."/>
            <person name="DeCock H."/>
            <person name="Restrepo S."/>
            <person name="Celis A."/>
        </authorList>
    </citation>
    <scope>NUCLEOTIDE SEQUENCE [LARGE SCALE GENOMIC DNA]</scope>
    <source>
        <strain evidence="24 25">CBS 1879</strain>
    </source>
</reference>
<dbReference type="GO" id="GO:0098552">
    <property type="term" value="C:side of membrane"/>
    <property type="evidence" value="ECO:0007669"/>
    <property type="project" value="UniProtKB-KW"/>
</dbReference>
<evidence type="ECO:0000256" key="10">
    <source>
        <dbReference type="ARBA" id="ARBA00022729"/>
    </source>
</evidence>
<dbReference type="GO" id="GO:0000272">
    <property type="term" value="P:polysaccharide catabolic process"/>
    <property type="evidence" value="ECO:0007669"/>
    <property type="project" value="UniProtKB-KW"/>
</dbReference>
<comment type="catalytic activity">
    <reaction evidence="21">
        <text>[(1-&gt;4)-N-acetyl-beta-D-glucosaminyl](n) + n H2O = chitosan + n acetate</text>
        <dbReference type="Rhea" id="RHEA:10464"/>
        <dbReference type="Rhea" id="RHEA-COMP:9593"/>
        <dbReference type="Rhea" id="RHEA-COMP:9597"/>
        <dbReference type="ChEBI" id="CHEBI:15377"/>
        <dbReference type="ChEBI" id="CHEBI:17029"/>
        <dbReference type="ChEBI" id="CHEBI:30089"/>
        <dbReference type="ChEBI" id="CHEBI:57704"/>
        <dbReference type="EC" id="3.5.1.41"/>
    </reaction>
    <physiologicalReaction direction="left-to-right" evidence="21">
        <dbReference type="Rhea" id="RHEA:10465"/>
    </physiologicalReaction>
</comment>
<accession>A0A0N0RS69</accession>
<dbReference type="InterPro" id="IPR002509">
    <property type="entry name" value="NODB_dom"/>
</dbReference>
<dbReference type="PROSITE" id="PS51677">
    <property type="entry name" value="NODB"/>
    <property type="match status" value="1"/>
</dbReference>
<keyword evidence="12" id="KW-0146">Chitin degradation</keyword>
<keyword evidence="5" id="KW-1003">Cell membrane</keyword>
<comment type="similarity">
    <text evidence="4">Belongs to the polysaccharide deacetylase family.</text>
</comment>
<evidence type="ECO:0000256" key="2">
    <source>
        <dbReference type="ARBA" id="ARBA00004191"/>
    </source>
</evidence>
<keyword evidence="16" id="KW-0170">Cobalt</keyword>
<evidence type="ECO:0000256" key="16">
    <source>
        <dbReference type="ARBA" id="ARBA00023285"/>
    </source>
</evidence>
<evidence type="ECO:0000313" key="25">
    <source>
        <dbReference type="Proteomes" id="UP000037751"/>
    </source>
</evidence>
<dbReference type="STRING" id="77020.A0A0N0RS69"/>
<proteinExistence type="inferred from homology"/>
<dbReference type="AlphaFoldDB" id="A0A0N0RS69"/>
<keyword evidence="18" id="KW-0961">Cell wall biogenesis/degradation</keyword>
<dbReference type="GO" id="GO:0004099">
    <property type="term" value="F:chitin deacetylase activity"/>
    <property type="evidence" value="ECO:0007669"/>
    <property type="project" value="UniProtKB-EC"/>
</dbReference>
<keyword evidence="6" id="KW-0134">Cell wall</keyword>
<keyword evidence="8" id="KW-0336">GPI-anchor</keyword>
<evidence type="ECO:0000256" key="17">
    <source>
        <dbReference type="ARBA" id="ARBA00023288"/>
    </source>
</evidence>
<feature type="domain" description="NodB homology" evidence="23">
    <location>
        <begin position="118"/>
        <end position="305"/>
    </location>
</feature>
<evidence type="ECO:0000256" key="11">
    <source>
        <dbReference type="ARBA" id="ARBA00022801"/>
    </source>
</evidence>
<evidence type="ECO:0000256" key="5">
    <source>
        <dbReference type="ARBA" id="ARBA00022475"/>
    </source>
</evidence>
<dbReference type="Proteomes" id="UP000037751">
    <property type="component" value="Unassembled WGS sequence"/>
</dbReference>
<evidence type="ECO:0000256" key="3">
    <source>
        <dbReference type="ARBA" id="ARBA00004609"/>
    </source>
</evidence>
<evidence type="ECO:0000256" key="19">
    <source>
        <dbReference type="ARBA" id="ARBA00023326"/>
    </source>
</evidence>
<keyword evidence="25" id="KW-1185">Reference proteome</keyword>
<dbReference type="SUPFAM" id="SSF88713">
    <property type="entry name" value="Glycoside hydrolase/deacetylase"/>
    <property type="match status" value="1"/>
</dbReference>
<evidence type="ECO:0000256" key="4">
    <source>
        <dbReference type="ARBA" id="ARBA00010973"/>
    </source>
</evidence>
<evidence type="ECO:0000256" key="8">
    <source>
        <dbReference type="ARBA" id="ARBA00022622"/>
    </source>
</evidence>
<dbReference type="InterPro" id="IPR050248">
    <property type="entry name" value="Polysacc_deacetylase_ArnD"/>
</dbReference>
<comment type="cofactor">
    <cofactor evidence="1">
        <name>Co(2+)</name>
        <dbReference type="ChEBI" id="CHEBI:48828"/>
    </cofactor>
</comment>
<evidence type="ECO:0000256" key="6">
    <source>
        <dbReference type="ARBA" id="ARBA00022512"/>
    </source>
</evidence>
<dbReference type="GO" id="GO:0005886">
    <property type="term" value="C:plasma membrane"/>
    <property type="evidence" value="ECO:0007669"/>
    <property type="project" value="UniProtKB-SubCell"/>
</dbReference>
<dbReference type="Gene3D" id="3.20.20.370">
    <property type="entry name" value="Glycoside hydrolase/deacetylase"/>
    <property type="match status" value="1"/>
</dbReference>
<dbReference type="GeneID" id="28728369"/>
<keyword evidence="9" id="KW-0479">Metal-binding</keyword>
<keyword evidence="10" id="KW-0732">Signal</keyword>
<name>A0A0N0RS69_9BASI</name>
<dbReference type="PANTHER" id="PTHR10587:SF98">
    <property type="entry name" value="CHITIN DEACETYLASE"/>
    <property type="match status" value="1"/>
</dbReference>
<organism evidence="24 25">
    <name type="scientific">Malassezia pachydermatis</name>
    <dbReference type="NCBI Taxonomy" id="77020"/>
    <lineage>
        <taxon>Eukaryota</taxon>
        <taxon>Fungi</taxon>
        <taxon>Dikarya</taxon>
        <taxon>Basidiomycota</taxon>
        <taxon>Ustilaginomycotina</taxon>
        <taxon>Malasseziomycetes</taxon>
        <taxon>Malasseziales</taxon>
        <taxon>Malasseziaceae</taxon>
        <taxon>Malassezia</taxon>
    </lineage>
</organism>
<evidence type="ECO:0000256" key="18">
    <source>
        <dbReference type="ARBA" id="ARBA00023316"/>
    </source>
</evidence>
<dbReference type="OrthoDB" id="407355at2759"/>
<dbReference type="FunFam" id="3.20.20.370:FF:000004">
    <property type="entry name" value="Related to Chitin deacetylase"/>
    <property type="match status" value="1"/>
</dbReference>
<dbReference type="RefSeq" id="XP_017991461.1">
    <property type="nucleotide sequence ID" value="XM_018136494.1"/>
</dbReference>
<evidence type="ECO:0000313" key="24">
    <source>
        <dbReference type="EMBL" id="KOS13829.1"/>
    </source>
</evidence>
<keyword evidence="15" id="KW-0119">Carbohydrate metabolism</keyword>
<feature type="compositionally biased region" description="Basic and acidic residues" evidence="22">
    <location>
        <begin position="364"/>
        <end position="373"/>
    </location>
</feature>
<evidence type="ECO:0000256" key="20">
    <source>
        <dbReference type="ARBA" id="ARBA00024056"/>
    </source>
</evidence>
<evidence type="ECO:0000256" key="9">
    <source>
        <dbReference type="ARBA" id="ARBA00022723"/>
    </source>
</evidence>
<dbReference type="GO" id="GO:0071555">
    <property type="term" value="P:cell wall organization"/>
    <property type="evidence" value="ECO:0007669"/>
    <property type="project" value="UniProtKB-KW"/>
</dbReference>
<evidence type="ECO:0000256" key="7">
    <source>
        <dbReference type="ARBA" id="ARBA00022525"/>
    </source>
</evidence>
<gene>
    <name evidence="24" type="ORF">Malapachy_1999</name>
</gene>
<sequence length="424" mass="46531">MSAADLAKVQDPNQQCSYNLNAANMPELKQGQPFPQSWKIASIQDNDQQAKKVWQDIQSSGIIPGDVQVKSDGGQHNAVSQNGYNSHQDPDCWWTASGCVTPKHQNIPSDLASCPEPNTWGLTFDDGPNCSHNAFYDFLSQNKLKATMFFIGSNAKDWPLQTQRAIVDGHDLCVHTWSHHYMTTLSNDQAFAELYYTAVAIKAITGVTPTCWRPPFGDVDDRIRAIAAGLGLRTILWEADTDDWNISVEGKDKIDQNYQKIFSEAGQKNPIVLTHEIDNSTMSEFMGQYNNIKNAYKNVVPVSACQNVTNPYPEDITYPTFNQFLNGQTAQGLPDGNTIKVDPQFKYNVVALADQKAGFANPKNAEEAAKVEQKQSGNSSNASQGSISDNSNKNSKSSAGTTLGSSSATFSALLAVFMIFMLSM</sequence>
<evidence type="ECO:0000256" key="22">
    <source>
        <dbReference type="SAM" id="MobiDB-lite"/>
    </source>
</evidence>
<dbReference type="GO" id="GO:0009272">
    <property type="term" value="P:fungal-type cell wall biogenesis"/>
    <property type="evidence" value="ECO:0007669"/>
    <property type="project" value="UniProtKB-ARBA"/>
</dbReference>
<dbReference type="VEuPathDB" id="FungiDB:Malapachy_1999"/>
<feature type="region of interest" description="Disordered" evidence="22">
    <location>
        <begin position="363"/>
        <end position="404"/>
    </location>
</feature>
<evidence type="ECO:0000256" key="1">
    <source>
        <dbReference type="ARBA" id="ARBA00001941"/>
    </source>
</evidence>
<feature type="compositionally biased region" description="Low complexity" evidence="22">
    <location>
        <begin position="374"/>
        <end position="404"/>
    </location>
</feature>
<evidence type="ECO:0000256" key="13">
    <source>
        <dbReference type="ARBA" id="ARBA00023136"/>
    </source>
</evidence>
<comment type="subcellular location">
    <subcellularLocation>
        <location evidence="3">Cell membrane</location>
        <topology evidence="3">Lipid-anchor</topology>
        <topology evidence="3">GPI-anchor</topology>
    </subcellularLocation>
    <subcellularLocation>
        <location evidence="2">Secreted</location>
        <location evidence="2">Cell wall</location>
    </subcellularLocation>
</comment>
<evidence type="ECO:0000256" key="21">
    <source>
        <dbReference type="ARBA" id="ARBA00048494"/>
    </source>
</evidence>
<evidence type="ECO:0000256" key="15">
    <source>
        <dbReference type="ARBA" id="ARBA00023277"/>
    </source>
</evidence>
<keyword evidence="14" id="KW-0325">Glycoprotein</keyword>
<evidence type="ECO:0000256" key="12">
    <source>
        <dbReference type="ARBA" id="ARBA00023024"/>
    </source>
</evidence>